<proteinExistence type="predicted"/>
<evidence type="ECO:0000313" key="1">
    <source>
        <dbReference type="EMBL" id="SFK73495.1"/>
    </source>
</evidence>
<dbReference type="AlphaFoldDB" id="A0A1I4BXW5"/>
<sequence length="29" mass="3391">MRVMALDVSKGKSYVVIYEEELCVAEWEI</sequence>
<dbReference type="Proteomes" id="UP000199589">
    <property type="component" value="Unassembled WGS sequence"/>
</dbReference>
<gene>
    <name evidence="1" type="ORF">SAMN04488569_10891</name>
</gene>
<protein>
    <recommendedName>
        <fullName evidence="3">Transposase</fullName>
    </recommendedName>
</protein>
<accession>A0A1I4BXW5</accession>
<reference evidence="2" key="1">
    <citation type="submission" date="2016-10" db="EMBL/GenBank/DDBJ databases">
        <authorList>
            <person name="Varghese N."/>
            <person name="Submissions S."/>
        </authorList>
    </citation>
    <scope>NUCLEOTIDE SEQUENCE [LARGE SCALE GENOMIC DNA]</scope>
    <source>
        <strain evidence="2">DSM 16108</strain>
    </source>
</reference>
<name>A0A1I4BXW5_9LACT</name>
<feature type="non-terminal residue" evidence="1">
    <location>
        <position position="29"/>
    </location>
</feature>
<evidence type="ECO:0008006" key="3">
    <source>
        <dbReference type="Google" id="ProtNLM"/>
    </source>
</evidence>
<organism evidence="1 2">
    <name type="scientific">Marinilactibacillus piezotolerans</name>
    <dbReference type="NCBI Taxonomy" id="258723"/>
    <lineage>
        <taxon>Bacteria</taxon>
        <taxon>Bacillati</taxon>
        <taxon>Bacillota</taxon>
        <taxon>Bacilli</taxon>
        <taxon>Lactobacillales</taxon>
        <taxon>Carnobacteriaceae</taxon>
        <taxon>Marinilactibacillus</taxon>
    </lineage>
</organism>
<keyword evidence="2" id="KW-1185">Reference proteome</keyword>
<dbReference type="EMBL" id="FOSJ01000089">
    <property type="protein sequence ID" value="SFK73495.1"/>
    <property type="molecule type" value="Genomic_DNA"/>
</dbReference>
<evidence type="ECO:0000313" key="2">
    <source>
        <dbReference type="Proteomes" id="UP000199589"/>
    </source>
</evidence>